<dbReference type="SUPFAM" id="SSF56784">
    <property type="entry name" value="HAD-like"/>
    <property type="match status" value="1"/>
</dbReference>
<dbReference type="InterPro" id="IPR023214">
    <property type="entry name" value="HAD_sf"/>
</dbReference>
<organism evidence="1 2">
    <name type="scientific">Aulographum hederae CBS 113979</name>
    <dbReference type="NCBI Taxonomy" id="1176131"/>
    <lineage>
        <taxon>Eukaryota</taxon>
        <taxon>Fungi</taxon>
        <taxon>Dikarya</taxon>
        <taxon>Ascomycota</taxon>
        <taxon>Pezizomycotina</taxon>
        <taxon>Dothideomycetes</taxon>
        <taxon>Pleosporomycetidae</taxon>
        <taxon>Aulographales</taxon>
        <taxon>Aulographaceae</taxon>
    </lineage>
</organism>
<evidence type="ECO:0000313" key="2">
    <source>
        <dbReference type="Proteomes" id="UP000800041"/>
    </source>
</evidence>
<sequence>MNISGTLNVFRLIKDPALCLPHYTASTFNQLPVPLSKAFSGEREKGVDIRAVILDKDNCFAKPHENEVWHAYNEKFQELRKAYPGSSLLIVSNTAGTLSDPNFAQADLLERNTGVSVLRHNTKKPGCRNEIMDYFRNAKDVDITSPSQIAVVGDRLFTDVMLANLMGARGVWIKDGIVENTSIFTRLEKALAGFLLKKGYNPPDPRSTFE</sequence>
<dbReference type="EMBL" id="ML977143">
    <property type="protein sequence ID" value="KAF1989858.1"/>
    <property type="molecule type" value="Genomic_DNA"/>
</dbReference>
<evidence type="ECO:0000313" key="1">
    <source>
        <dbReference type="EMBL" id="KAF1989858.1"/>
    </source>
</evidence>
<keyword evidence="2" id="KW-1185">Reference proteome</keyword>
<accession>A0A6G1HA83</accession>
<dbReference type="InterPro" id="IPR027706">
    <property type="entry name" value="PGP_Pase"/>
</dbReference>
<name>A0A6G1HA83_9PEZI</name>
<dbReference type="InterPro" id="IPR010021">
    <property type="entry name" value="PGPP1/Gep4"/>
</dbReference>
<dbReference type="Gene3D" id="3.40.50.1000">
    <property type="entry name" value="HAD superfamily/HAD-like"/>
    <property type="match status" value="1"/>
</dbReference>
<gene>
    <name evidence="1" type="ORF">K402DRAFT_348785</name>
</gene>
<proteinExistence type="predicted"/>
<dbReference type="OrthoDB" id="198652at2759"/>
<protein>
    <submittedName>
        <fullName evidence="1">HAD-superfamily phosphatase</fullName>
    </submittedName>
</protein>
<dbReference type="Pfam" id="PF09419">
    <property type="entry name" value="PGP_phosphatase"/>
    <property type="match status" value="1"/>
</dbReference>
<reference evidence="1" key="1">
    <citation type="journal article" date="2020" name="Stud. Mycol.">
        <title>101 Dothideomycetes genomes: a test case for predicting lifestyles and emergence of pathogens.</title>
        <authorList>
            <person name="Haridas S."/>
            <person name="Albert R."/>
            <person name="Binder M."/>
            <person name="Bloem J."/>
            <person name="Labutti K."/>
            <person name="Salamov A."/>
            <person name="Andreopoulos B."/>
            <person name="Baker S."/>
            <person name="Barry K."/>
            <person name="Bills G."/>
            <person name="Bluhm B."/>
            <person name="Cannon C."/>
            <person name="Castanera R."/>
            <person name="Culley D."/>
            <person name="Daum C."/>
            <person name="Ezra D."/>
            <person name="Gonzalez J."/>
            <person name="Henrissat B."/>
            <person name="Kuo A."/>
            <person name="Liang C."/>
            <person name="Lipzen A."/>
            <person name="Lutzoni F."/>
            <person name="Magnuson J."/>
            <person name="Mondo S."/>
            <person name="Nolan M."/>
            <person name="Ohm R."/>
            <person name="Pangilinan J."/>
            <person name="Park H.-J."/>
            <person name="Ramirez L."/>
            <person name="Alfaro M."/>
            <person name="Sun H."/>
            <person name="Tritt A."/>
            <person name="Yoshinaga Y."/>
            <person name="Zwiers L.-H."/>
            <person name="Turgeon B."/>
            <person name="Goodwin S."/>
            <person name="Spatafora J."/>
            <person name="Crous P."/>
            <person name="Grigoriev I."/>
        </authorList>
    </citation>
    <scope>NUCLEOTIDE SEQUENCE</scope>
    <source>
        <strain evidence="1">CBS 113979</strain>
    </source>
</reference>
<dbReference type="InterPro" id="IPR036412">
    <property type="entry name" value="HAD-like_sf"/>
</dbReference>
<dbReference type="Proteomes" id="UP000800041">
    <property type="component" value="Unassembled WGS sequence"/>
</dbReference>
<dbReference type="NCBIfam" id="TIGR01668">
    <property type="entry name" value="YqeG_hyp_ppase"/>
    <property type="match status" value="1"/>
</dbReference>
<dbReference type="AlphaFoldDB" id="A0A6G1HA83"/>
<dbReference type="GO" id="GO:0008962">
    <property type="term" value="F:phosphatidylglycerophosphatase activity"/>
    <property type="evidence" value="ECO:0007669"/>
    <property type="project" value="InterPro"/>
</dbReference>
<dbReference type="FunFam" id="3.40.50.1000:FF:000165">
    <property type="entry name" value="HAD superfamily phosphatase"/>
    <property type="match status" value="1"/>
</dbReference>